<dbReference type="Pfam" id="PF08282">
    <property type="entry name" value="Hydrolase_3"/>
    <property type="match status" value="1"/>
</dbReference>
<dbReference type="InterPro" id="IPR036412">
    <property type="entry name" value="HAD-like_sf"/>
</dbReference>
<dbReference type="Gene3D" id="3.40.50.1000">
    <property type="entry name" value="HAD superfamily/HAD-like"/>
    <property type="match status" value="1"/>
</dbReference>
<dbReference type="RefSeq" id="WP_209876570.1">
    <property type="nucleotide sequence ID" value="NZ_JAGGLV010000015.1"/>
</dbReference>
<proteinExistence type="predicted"/>
<dbReference type="SFLD" id="SFLDG01144">
    <property type="entry name" value="C2.B.4:_PGP_Like"/>
    <property type="match status" value="1"/>
</dbReference>
<dbReference type="CDD" id="cd07516">
    <property type="entry name" value="HAD_Pase"/>
    <property type="match status" value="1"/>
</dbReference>
<dbReference type="InterPro" id="IPR006379">
    <property type="entry name" value="HAD-SF_hydro_IIB"/>
</dbReference>
<dbReference type="EMBL" id="JAGGLV010000015">
    <property type="protein sequence ID" value="MBP2114181.1"/>
    <property type="molecule type" value="Genomic_DNA"/>
</dbReference>
<dbReference type="PANTHER" id="PTHR10000">
    <property type="entry name" value="PHOSPHOSERINE PHOSPHATASE"/>
    <property type="match status" value="1"/>
</dbReference>
<evidence type="ECO:0000313" key="2">
    <source>
        <dbReference type="Proteomes" id="UP000773462"/>
    </source>
</evidence>
<dbReference type="PANTHER" id="PTHR10000:SF8">
    <property type="entry name" value="HAD SUPERFAMILY HYDROLASE-LIKE, TYPE 3"/>
    <property type="match status" value="1"/>
</dbReference>
<dbReference type="NCBIfam" id="TIGR00099">
    <property type="entry name" value="Cof-subfamily"/>
    <property type="match status" value="1"/>
</dbReference>
<dbReference type="InterPro" id="IPR000150">
    <property type="entry name" value="Cof"/>
</dbReference>
<dbReference type="PROSITE" id="PS01229">
    <property type="entry name" value="COF_2"/>
    <property type="match status" value="1"/>
</dbReference>
<dbReference type="SFLD" id="SFLDG01140">
    <property type="entry name" value="C2.B:_Phosphomannomutase_and_P"/>
    <property type="match status" value="1"/>
</dbReference>
<dbReference type="NCBIfam" id="TIGR01484">
    <property type="entry name" value="HAD-SF-IIB"/>
    <property type="match status" value="1"/>
</dbReference>
<dbReference type="SUPFAM" id="SSF56784">
    <property type="entry name" value="HAD-like"/>
    <property type="match status" value="1"/>
</dbReference>
<dbReference type="InterPro" id="IPR023214">
    <property type="entry name" value="HAD_sf"/>
</dbReference>
<evidence type="ECO:0000313" key="1">
    <source>
        <dbReference type="EMBL" id="MBP2114181.1"/>
    </source>
</evidence>
<reference evidence="1 2" key="1">
    <citation type="submission" date="2021-03" db="EMBL/GenBank/DDBJ databases">
        <title>Genomic Encyclopedia of Type Strains, Phase IV (KMG-IV): sequencing the most valuable type-strain genomes for metagenomic binning, comparative biology and taxonomic classification.</title>
        <authorList>
            <person name="Goeker M."/>
        </authorList>
    </citation>
    <scope>NUCLEOTIDE SEQUENCE [LARGE SCALE GENOMIC DNA]</scope>
    <source>
        <strain evidence="1 2">DSM 101953</strain>
    </source>
</reference>
<name>A0ABS4NVV1_9BACL</name>
<comment type="caution">
    <text evidence="1">The sequence shown here is derived from an EMBL/GenBank/DDBJ whole genome shotgun (WGS) entry which is preliminary data.</text>
</comment>
<protein>
    <submittedName>
        <fullName evidence="1">Cof subfamily protein (Haloacid dehalogenase superfamily)</fullName>
    </submittedName>
</protein>
<gene>
    <name evidence="1" type="ORF">J2Z70_004342</name>
</gene>
<keyword evidence="2" id="KW-1185">Reference proteome</keyword>
<accession>A0ABS4NVV1</accession>
<dbReference type="Proteomes" id="UP000773462">
    <property type="component" value="Unassembled WGS sequence"/>
</dbReference>
<sequence length="270" mass="29978">MYKLIAIDIDDTLINDDKEVTPATQTALEQAVAAGVVVTLATGRAYASAQAIARQTGLNVPIITYQGALVKNLLDEAVLYERYVPQDAVRKLFQYCVEHDLHLQTYIDDKLYAREENQKLIDYSTLNGTQYYIEPDWEAKLVPQKTPKMLIIDDPDFLDELSPILRSLLGDSVHITKSKPHFLEIMHHEGTKGLALEFLAKHFGCDLSETIAVGDSWNDHEMLEAAGLGVAMANAIPALKEIADFVTLSNNEDGVKYAIDKFILNAGQEA</sequence>
<dbReference type="SFLD" id="SFLDS00003">
    <property type="entry name" value="Haloacid_Dehalogenase"/>
    <property type="match status" value="1"/>
</dbReference>
<dbReference type="Gene3D" id="3.30.1240.10">
    <property type="match status" value="1"/>
</dbReference>
<organism evidence="1 2">
    <name type="scientific">Paenibacillus silagei</name>
    <dbReference type="NCBI Taxonomy" id="1670801"/>
    <lineage>
        <taxon>Bacteria</taxon>
        <taxon>Bacillati</taxon>
        <taxon>Bacillota</taxon>
        <taxon>Bacilli</taxon>
        <taxon>Bacillales</taxon>
        <taxon>Paenibacillaceae</taxon>
        <taxon>Paenibacillus</taxon>
    </lineage>
</organism>